<proteinExistence type="predicted"/>
<evidence type="ECO:0000313" key="2">
    <source>
        <dbReference type="EMBL" id="RED45677.1"/>
    </source>
</evidence>
<keyword evidence="1" id="KW-0472">Membrane</keyword>
<dbReference type="RefSeq" id="WP_116524901.1">
    <property type="nucleotide sequence ID" value="NZ_QRDX01000008.1"/>
</dbReference>
<feature type="transmembrane region" description="Helical" evidence="1">
    <location>
        <begin position="105"/>
        <end position="123"/>
    </location>
</feature>
<dbReference type="Proteomes" id="UP000256629">
    <property type="component" value="Unassembled WGS sequence"/>
</dbReference>
<protein>
    <recommendedName>
        <fullName evidence="4">Lipoprotein</fullName>
    </recommendedName>
</protein>
<evidence type="ECO:0008006" key="4">
    <source>
        <dbReference type="Google" id="ProtNLM"/>
    </source>
</evidence>
<evidence type="ECO:0000256" key="1">
    <source>
        <dbReference type="SAM" id="Phobius"/>
    </source>
</evidence>
<gene>
    <name evidence="2" type="ORF">DFQ02_10855</name>
</gene>
<evidence type="ECO:0000313" key="3">
    <source>
        <dbReference type="Proteomes" id="UP000256629"/>
    </source>
</evidence>
<name>A0A3D9H879_9FLAO</name>
<keyword evidence="1" id="KW-1133">Transmembrane helix</keyword>
<organism evidence="2 3">
    <name type="scientific">Seonamhaeicola aphaedonensis</name>
    <dbReference type="NCBI Taxonomy" id="1461338"/>
    <lineage>
        <taxon>Bacteria</taxon>
        <taxon>Pseudomonadati</taxon>
        <taxon>Bacteroidota</taxon>
        <taxon>Flavobacteriia</taxon>
        <taxon>Flavobacteriales</taxon>
        <taxon>Flavobacteriaceae</taxon>
    </lineage>
</organism>
<dbReference type="AlphaFoldDB" id="A0A3D9H879"/>
<keyword evidence="1" id="KW-0812">Transmembrane</keyword>
<reference evidence="2 3" key="1">
    <citation type="submission" date="2018-07" db="EMBL/GenBank/DDBJ databases">
        <title>Genomic Encyclopedia of Type Strains, Phase III (KMG-III): the genomes of soil and plant-associated and newly described type strains.</title>
        <authorList>
            <person name="Whitman W."/>
        </authorList>
    </citation>
    <scope>NUCLEOTIDE SEQUENCE [LARGE SCALE GENOMIC DNA]</scope>
    <source>
        <strain evidence="2 3">CECT 8487</strain>
    </source>
</reference>
<comment type="caution">
    <text evidence="2">The sequence shown here is derived from an EMBL/GenBank/DDBJ whole genome shotgun (WGS) entry which is preliminary data.</text>
</comment>
<dbReference type="PROSITE" id="PS51257">
    <property type="entry name" value="PROKAR_LIPOPROTEIN"/>
    <property type="match status" value="1"/>
</dbReference>
<accession>A0A3D9H879</accession>
<sequence length="129" mass="14462">MKLIKINLKVVAQFLALLILSQGCTTYKSGNASLYDAAKSGSKTKIVKKNGKIETYSKVVLIDSEDFYGIKWINNKTTDSIIIDTKEVKKVKLENKKLNTTIEDVSWAISWIGGLILAIVYVYPWMLGE</sequence>
<dbReference type="EMBL" id="QRDX01000008">
    <property type="protein sequence ID" value="RED45677.1"/>
    <property type="molecule type" value="Genomic_DNA"/>
</dbReference>
<keyword evidence="3" id="KW-1185">Reference proteome</keyword>
<dbReference type="OrthoDB" id="1453201at2"/>